<gene>
    <name evidence="1" type="ORF">PIB30_032904</name>
</gene>
<comment type="caution">
    <text evidence="1">The sequence shown here is derived from an EMBL/GenBank/DDBJ whole genome shotgun (WGS) entry which is preliminary data.</text>
</comment>
<organism evidence="1 2">
    <name type="scientific">Stylosanthes scabra</name>
    <dbReference type="NCBI Taxonomy" id="79078"/>
    <lineage>
        <taxon>Eukaryota</taxon>
        <taxon>Viridiplantae</taxon>
        <taxon>Streptophyta</taxon>
        <taxon>Embryophyta</taxon>
        <taxon>Tracheophyta</taxon>
        <taxon>Spermatophyta</taxon>
        <taxon>Magnoliopsida</taxon>
        <taxon>eudicotyledons</taxon>
        <taxon>Gunneridae</taxon>
        <taxon>Pentapetalae</taxon>
        <taxon>rosids</taxon>
        <taxon>fabids</taxon>
        <taxon>Fabales</taxon>
        <taxon>Fabaceae</taxon>
        <taxon>Papilionoideae</taxon>
        <taxon>50 kb inversion clade</taxon>
        <taxon>dalbergioids sensu lato</taxon>
        <taxon>Dalbergieae</taxon>
        <taxon>Pterocarpus clade</taxon>
        <taxon>Stylosanthes</taxon>
    </lineage>
</organism>
<sequence>MVNVGELEVGIGNGGQGCQVVMLGCSMARRKSRVCIELGVQKMKVLSYGESIRVVTEPIRWAILKVKHEFLRILNRLSGSVNRFVFVQRPKLVILNRFVTLESSFQLQSSRVDVVSKPLKLDSSESTVPLLNRFHFVARWFSRVLPRTFSGYISCIVRPCFYKIYTVSLGVRGVKRTRCSAYGNSGPLGVIDDVKDRLRSGPDNWSSRKYERWLSGASSESVGLDYDNRPGELILAYRNRHSSCAFA</sequence>
<evidence type="ECO:0000313" key="1">
    <source>
        <dbReference type="EMBL" id="MED6158462.1"/>
    </source>
</evidence>
<dbReference type="Proteomes" id="UP001341840">
    <property type="component" value="Unassembled WGS sequence"/>
</dbReference>
<dbReference type="EMBL" id="JASCZI010120975">
    <property type="protein sequence ID" value="MED6158462.1"/>
    <property type="molecule type" value="Genomic_DNA"/>
</dbReference>
<evidence type="ECO:0000313" key="2">
    <source>
        <dbReference type="Proteomes" id="UP001341840"/>
    </source>
</evidence>
<reference evidence="1 2" key="1">
    <citation type="journal article" date="2023" name="Plants (Basel)">
        <title>Bridging the Gap: Combining Genomics and Transcriptomics Approaches to Understand Stylosanthes scabra, an Orphan Legume from the Brazilian Caatinga.</title>
        <authorList>
            <person name="Ferreira-Neto J.R.C."/>
            <person name="da Silva M.D."/>
            <person name="Binneck E."/>
            <person name="de Melo N.F."/>
            <person name="da Silva R.H."/>
            <person name="de Melo A.L.T.M."/>
            <person name="Pandolfi V."/>
            <person name="Bustamante F.O."/>
            <person name="Brasileiro-Vidal A.C."/>
            <person name="Benko-Iseppon A.M."/>
        </authorList>
    </citation>
    <scope>NUCLEOTIDE SEQUENCE [LARGE SCALE GENOMIC DNA]</scope>
    <source>
        <tissue evidence="1">Leaves</tissue>
    </source>
</reference>
<protein>
    <submittedName>
        <fullName evidence="1">Uncharacterized protein</fullName>
    </submittedName>
</protein>
<name>A0ABU6UB33_9FABA</name>
<keyword evidence="2" id="KW-1185">Reference proteome</keyword>
<proteinExistence type="predicted"/>
<accession>A0ABU6UB33</accession>